<dbReference type="GO" id="GO:0016301">
    <property type="term" value="F:kinase activity"/>
    <property type="evidence" value="ECO:0007669"/>
    <property type="project" value="UniProtKB-KW"/>
</dbReference>
<evidence type="ECO:0000256" key="2">
    <source>
        <dbReference type="ARBA" id="ARBA00000198"/>
    </source>
</evidence>
<dbReference type="GO" id="GO:0046656">
    <property type="term" value="P:folic acid biosynthetic process"/>
    <property type="evidence" value="ECO:0007669"/>
    <property type="project" value="UniProtKB-KW"/>
</dbReference>
<dbReference type="InterPro" id="IPR045031">
    <property type="entry name" value="DHP_synth-like"/>
</dbReference>
<keyword evidence="7" id="KW-0808">Transferase</keyword>
<evidence type="ECO:0000256" key="12">
    <source>
        <dbReference type="ARBA" id="ARBA00022842"/>
    </source>
</evidence>
<evidence type="ECO:0000256" key="4">
    <source>
        <dbReference type="ARBA" id="ARBA00004763"/>
    </source>
</evidence>
<organism evidence="16 17">
    <name type="scientific">Microthyrium microscopicum</name>
    <dbReference type="NCBI Taxonomy" id="703497"/>
    <lineage>
        <taxon>Eukaryota</taxon>
        <taxon>Fungi</taxon>
        <taxon>Dikarya</taxon>
        <taxon>Ascomycota</taxon>
        <taxon>Pezizomycotina</taxon>
        <taxon>Dothideomycetes</taxon>
        <taxon>Dothideomycetes incertae sedis</taxon>
        <taxon>Microthyriales</taxon>
        <taxon>Microthyriaceae</taxon>
        <taxon>Microthyrium</taxon>
    </lineage>
</organism>
<dbReference type="InterPro" id="IPR000489">
    <property type="entry name" value="Pterin-binding_dom"/>
</dbReference>
<comment type="catalytic activity">
    <reaction evidence="1">
        <text>(7,8-dihydropterin-6-yl)methyl diphosphate + 4-aminobenzoate = 7,8-dihydropteroate + diphosphate</text>
        <dbReference type="Rhea" id="RHEA:19949"/>
        <dbReference type="ChEBI" id="CHEBI:17836"/>
        <dbReference type="ChEBI" id="CHEBI:17839"/>
        <dbReference type="ChEBI" id="CHEBI:33019"/>
        <dbReference type="ChEBI" id="CHEBI:72950"/>
        <dbReference type="EC" id="2.5.1.15"/>
    </reaction>
</comment>
<sequence length="547" mass="60363">MIQQPTKIMGLHANWTQSSSSLLRALRLGWKPSSCQKRAKGTFMRPLPPPRPEPPEVEFIYFRGVRRAVKEPSKNPGHFNGIQRLIGGHKGLSPIHTAIVAFGSNLGDRVATIENACRKINGLPTTKLVRSSCIYETKAMYVTDQADFLNGVCEVKTRLSPLGLLDGLQSIEKELKRVKVIDKGPRTIDLDILLYGDSVFHHERLDIPHKLMLEREFVLRPLCDLIPEKSHPLHQDNTFLSHLNTLSSNSLAPLTFLSSELPIPNAVSPGRPPVVMGILNVTPDSFSDGGIHDPTDQDQLQQTISNMLDSGATIIDIGGESTRPGSEPIDEDEETRRILPAVRTAVALCFNRKAIVSVDTYRATVANAALIAGAHMINDVTCARNDYLLKAVAEHDASYVLMHSRGTAKTMFSEKHTDYGDDIVATVGAELLKGVEKAQRLGVRRWRIVLDPGFGFAKTAEQNVELLERFDELKAYPGLESFPWLVGISRKKFVRGLAGLNEEKWDNDGADEGTMQVLDKYLSGKVDIHRVHGPLVAKLAQSSVEAS</sequence>
<keyword evidence="14" id="KW-0511">Multifunctional enzyme</keyword>
<dbReference type="UniPathway" id="UPA00077">
    <property type="reaction ID" value="UER00155"/>
</dbReference>
<keyword evidence="9" id="KW-0547">Nucleotide-binding</keyword>
<keyword evidence="13" id="KW-0289">Folate biosynthesis</keyword>
<evidence type="ECO:0000256" key="11">
    <source>
        <dbReference type="ARBA" id="ARBA00022840"/>
    </source>
</evidence>
<comment type="pathway">
    <text evidence="4">Cofactor biosynthesis; tetrahydrofolate biosynthesis; 7,8-dihydrofolate from 2-amino-4-hydroxy-6-hydroxymethyl-7,8-dihydropteridine diphosphate and 4-aminobenzoate: step 1/2.</text>
</comment>
<dbReference type="Gene3D" id="3.30.70.560">
    <property type="entry name" value="7,8-Dihydro-6-hydroxymethylpterin-pyrophosphokinase HPPK"/>
    <property type="match status" value="1"/>
</dbReference>
<name>A0A6A6TVZ5_9PEZI</name>
<dbReference type="Pfam" id="PF00809">
    <property type="entry name" value="Pterin_bind"/>
    <property type="match status" value="1"/>
</dbReference>
<dbReference type="Gene3D" id="3.20.20.20">
    <property type="entry name" value="Dihydropteroate synthase-like"/>
    <property type="match status" value="1"/>
</dbReference>
<evidence type="ECO:0000256" key="5">
    <source>
        <dbReference type="ARBA" id="ARBA00005051"/>
    </source>
</evidence>
<evidence type="ECO:0000313" key="16">
    <source>
        <dbReference type="EMBL" id="KAF2663982.1"/>
    </source>
</evidence>
<evidence type="ECO:0000256" key="9">
    <source>
        <dbReference type="ARBA" id="ARBA00022741"/>
    </source>
</evidence>
<evidence type="ECO:0000259" key="15">
    <source>
        <dbReference type="PROSITE" id="PS50972"/>
    </source>
</evidence>
<feature type="domain" description="Pterin-binding" evidence="15">
    <location>
        <begin position="273"/>
        <end position="542"/>
    </location>
</feature>
<proteinExistence type="inferred from homology"/>
<dbReference type="PANTHER" id="PTHR20941:SF1">
    <property type="entry name" value="FOLIC ACID SYNTHESIS PROTEIN FOL1"/>
    <property type="match status" value="1"/>
</dbReference>
<dbReference type="InterPro" id="IPR000550">
    <property type="entry name" value="Hppk"/>
</dbReference>
<evidence type="ECO:0000256" key="6">
    <source>
        <dbReference type="ARBA" id="ARBA00009951"/>
    </source>
</evidence>
<comment type="pathway">
    <text evidence="5">Cofactor biosynthesis; tetrahydrofolate biosynthesis; 2-amino-4-hydroxy-6-hydroxymethyl-7,8-dihydropteridine diphosphate from 7,8-dihydroneopterin triphosphate: step 4/4.</text>
</comment>
<dbReference type="PANTHER" id="PTHR20941">
    <property type="entry name" value="FOLATE SYNTHESIS PROTEINS"/>
    <property type="match status" value="1"/>
</dbReference>
<dbReference type="CDD" id="cd00483">
    <property type="entry name" value="HPPK"/>
    <property type="match status" value="1"/>
</dbReference>
<protein>
    <recommendedName>
        <fullName evidence="15">Pterin-binding domain-containing protein</fullName>
    </recommendedName>
</protein>
<dbReference type="PROSITE" id="PS00792">
    <property type="entry name" value="DHPS_1"/>
    <property type="match status" value="1"/>
</dbReference>
<dbReference type="OrthoDB" id="615426at2759"/>
<evidence type="ECO:0000256" key="14">
    <source>
        <dbReference type="ARBA" id="ARBA00023268"/>
    </source>
</evidence>
<dbReference type="GO" id="GO:0003848">
    <property type="term" value="F:2-amino-4-hydroxy-6-hydroxymethyldihydropteridine diphosphokinase activity"/>
    <property type="evidence" value="ECO:0007669"/>
    <property type="project" value="UniProtKB-EC"/>
</dbReference>
<reference evidence="16" key="1">
    <citation type="journal article" date="2020" name="Stud. Mycol.">
        <title>101 Dothideomycetes genomes: a test case for predicting lifestyles and emergence of pathogens.</title>
        <authorList>
            <person name="Haridas S."/>
            <person name="Albert R."/>
            <person name="Binder M."/>
            <person name="Bloem J."/>
            <person name="Labutti K."/>
            <person name="Salamov A."/>
            <person name="Andreopoulos B."/>
            <person name="Baker S."/>
            <person name="Barry K."/>
            <person name="Bills G."/>
            <person name="Bluhm B."/>
            <person name="Cannon C."/>
            <person name="Castanera R."/>
            <person name="Culley D."/>
            <person name="Daum C."/>
            <person name="Ezra D."/>
            <person name="Gonzalez J."/>
            <person name="Henrissat B."/>
            <person name="Kuo A."/>
            <person name="Liang C."/>
            <person name="Lipzen A."/>
            <person name="Lutzoni F."/>
            <person name="Magnuson J."/>
            <person name="Mondo S."/>
            <person name="Nolan M."/>
            <person name="Ohm R."/>
            <person name="Pangilinan J."/>
            <person name="Park H.-J."/>
            <person name="Ramirez L."/>
            <person name="Alfaro M."/>
            <person name="Sun H."/>
            <person name="Tritt A."/>
            <person name="Yoshinaga Y."/>
            <person name="Zwiers L.-H."/>
            <person name="Turgeon B."/>
            <person name="Goodwin S."/>
            <person name="Spatafora J."/>
            <person name="Crous P."/>
            <person name="Grigoriev I."/>
        </authorList>
    </citation>
    <scope>NUCLEOTIDE SEQUENCE</scope>
    <source>
        <strain evidence="16">CBS 115976</strain>
    </source>
</reference>
<keyword evidence="17" id="KW-1185">Reference proteome</keyword>
<dbReference type="GO" id="GO:0046872">
    <property type="term" value="F:metal ion binding"/>
    <property type="evidence" value="ECO:0007669"/>
    <property type="project" value="UniProtKB-KW"/>
</dbReference>
<dbReference type="GO" id="GO:0005524">
    <property type="term" value="F:ATP binding"/>
    <property type="evidence" value="ECO:0007669"/>
    <property type="project" value="UniProtKB-KW"/>
</dbReference>
<feature type="non-terminal residue" evidence="16">
    <location>
        <position position="1"/>
    </location>
</feature>
<dbReference type="PROSITE" id="PS00794">
    <property type="entry name" value="HPPK"/>
    <property type="match status" value="1"/>
</dbReference>
<dbReference type="SUPFAM" id="SSF51717">
    <property type="entry name" value="Dihydropteroate synthetase-like"/>
    <property type="match status" value="1"/>
</dbReference>
<gene>
    <name evidence="16" type="ORF">BT63DRAFT_430230</name>
</gene>
<dbReference type="GO" id="GO:0004156">
    <property type="term" value="F:dihydropteroate synthase activity"/>
    <property type="evidence" value="ECO:0007669"/>
    <property type="project" value="UniProtKB-EC"/>
</dbReference>
<dbReference type="SUPFAM" id="SSF55083">
    <property type="entry name" value="6-hydroxymethyl-7,8-dihydropterin pyrophosphokinase, HPPK"/>
    <property type="match status" value="1"/>
</dbReference>
<dbReference type="InterPro" id="IPR011005">
    <property type="entry name" value="Dihydropteroate_synth-like_sf"/>
</dbReference>
<dbReference type="EMBL" id="MU004244">
    <property type="protein sequence ID" value="KAF2663982.1"/>
    <property type="molecule type" value="Genomic_DNA"/>
</dbReference>
<dbReference type="Pfam" id="PF01288">
    <property type="entry name" value="HPPK"/>
    <property type="match status" value="1"/>
</dbReference>
<dbReference type="PROSITE" id="PS50972">
    <property type="entry name" value="PTERIN_BINDING"/>
    <property type="match status" value="1"/>
</dbReference>
<keyword evidence="8" id="KW-0479">Metal-binding</keyword>
<dbReference type="InterPro" id="IPR006390">
    <property type="entry name" value="DHP_synth_dom"/>
</dbReference>
<dbReference type="AlphaFoldDB" id="A0A6A6TVZ5"/>
<dbReference type="GO" id="GO:0005740">
    <property type="term" value="C:mitochondrial envelope"/>
    <property type="evidence" value="ECO:0007669"/>
    <property type="project" value="TreeGrafter"/>
</dbReference>
<keyword evidence="11" id="KW-0067">ATP-binding</keyword>
<comment type="cofactor">
    <cofactor evidence="3">
        <name>Mg(2+)</name>
        <dbReference type="ChEBI" id="CHEBI:18420"/>
    </cofactor>
</comment>
<evidence type="ECO:0000313" key="17">
    <source>
        <dbReference type="Proteomes" id="UP000799302"/>
    </source>
</evidence>
<evidence type="ECO:0000256" key="1">
    <source>
        <dbReference type="ARBA" id="ARBA00000012"/>
    </source>
</evidence>
<evidence type="ECO:0000256" key="13">
    <source>
        <dbReference type="ARBA" id="ARBA00022909"/>
    </source>
</evidence>
<dbReference type="CDD" id="cd00739">
    <property type="entry name" value="DHPS"/>
    <property type="match status" value="1"/>
</dbReference>
<dbReference type="InterPro" id="IPR035907">
    <property type="entry name" value="Hppk_sf"/>
</dbReference>
<evidence type="ECO:0000256" key="3">
    <source>
        <dbReference type="ARBA" id="ARBA00001946"/>
    </source>
</evidence>
<dbReference type="Proteomes" id="UP000799302">
    <property type="component" value="Unassembled WGS sequence"/>
</dbReference>
<accession>A0A6A6TVZ5</accession>
<dbReference type="NCBIfam" id="TIGR01496">
    <property type="entry name" value="DHPS"/>
    <property type="match status" value="1"/>
</dbReference>
<evidence type="ECO:0000256" key="7">
    <source>
        <dbReference type="ARBA" id="ARBA00022679"/>
    </source>
</evidence>
<evidence type="ECO:0000256" key="8">
    <source>
        <dbReference type="ARBA" id="ARBA00022723"/>
    </source>
</evidence>
<dbReference type="GO" id="GO:0046654">
    <property type="term" value="P:tetrahydrofolate biosynthetic process"/>
    <property type="evidence" value="ECO:0007669"/>
    <property type="project" value="UniProtKB-UniPathway"/>
</dbReference>
<comment type="catalytic activity">
    <reaction evidence="2">
        <text>6-hydroxymethyl-7,8-dihydropterin + ATP = (7,8-dihydropterin-6-yl)methyl diphosphate + AMP + H(+)</text>
        <dbReference type="Rhea" id="RHEA:11412"/>
        <dbReference type="ChEBI" id="CHEBI:15378"/>
        <dbReference type="ChEBI" id="CHEBI:30616"/>
        <dbReference type="ChEBI" id="CHEBI:44841"/>
        <dbReference type="ChEBI" id="CHEBI:72950"/>
        <dbReference type="ChEBI" id="CHEBI:456215"/>
        <dbReference type="EC" id="2.7.6.3"/>
    </reaction>
</comment>
<evidence type="ECO:0000256" key="10">
    <source>
        <dbReference type="ARBA" id="ARBA00022777"/>
    </source>
</evidence>
<keyword evidence="12" id="KW-0460">Magnesium</keyword>
<keyword evidence="10" id="KW-0418">Kinase</keyword>
<dbReference type="PROSITE" id="PS00793">
    <property type="entry name" value="DHPS_2"/>
    <property type="match status" value="1"/>
</dbReference>
<dbReference type="NCBIfam" id="TIGR01498">
    <property type="entry name" value="folK"/>
    <property type="match status" value="1"/>
</dbReference>
<comment type="similarity">
    <text evidence="6">In the C-terminal section; belongs to the DHPS family.</text>
</comment>